<feature type="compositionally biased region" description="Basic residues" evidence="1">
    <location>
        <begin position="18"/>
        <end position="33"/>
    </location>
</feature>
<feature type="region of interest" description="Disordered" evidence="1">
    <location>
        <begin position="1"/>
        <end position="33"/>
    </location>
</feature>
<gene>
    <name evidence="2" type="ORF">SETIT_9G107600v2</name>
</gene>
<protein>
    <submittedName>
        <fullName evidence="2">Uncharacterized protein</fullName>
    </submittedName>
</protein>
<reference evidence="2" key="2">
    <citation type="submission" date="2015-07" db="EMBL/GenBank/DDBJ databases">
        <authorList>
            <person name="Noorani M."/>
        </authorList>
    </citation>
    <scope>NUCLEOTIDE SEQUENCE</scope>
    <source>
        <strain evidence="2">Yugu1</strain>
    </source>
</reference>
<name>A0A368SF61_SETIT</name>
<dbReference type="EMBL" id="CM003536">
    <property type="protein sequence ID" value="RCV41082.1"/>
    <property type="molecule type" value="Genomic_DNA"/>
</dbReference>
<accession>A0A368SF61</accession>
<proteinExistence type="predicted"/>
<evidence type="ECO:0000313" key="2">
    <source>
        <dbReference type="EMBL" id="RCV41082.1"/>
    </source>
</evidence>
<reference evidence="2" key="1">
    <citation type="journal article" date="2012" name="Nat. Biotechnol.">
        <title>Reference genome sequence of the model plant Setaria.</title>
        <authorList>
            <person name="Bennetzen J.L."/>
            <person name="Schmutz J."/>
            <person name="Wang H."/>
            <person name="Percifield R."/>
            <person name="Hawkins J."/>
            <person name="Pontaroli A.C."/>
            <person name="Estep M."/>
            <person name="Feng L."/>
            <person name="Vaughn J.N."/>
            <person name="Grimwood J."/>
            <person name="Jenkins J."/>
            <person name="Barry K."/>
            <person name="Lindquist E."/>
            <person name="Hellsten U."/>
            <person name="Deshpande S."/>
            <person name="Wang X."/>
            <person name="Wu X."/>
            <person name="Mitros T."/>
            <person name="Triplett J."/>
            <person name="Yang X."/>
            <person name="Ye C.Y."/>
            <person name="Mauro-Herrera M."/>
            <person name="Wang L."/>
            <person name="Li P."/>
            <person name="Sharma M."/>
            <person name="Sharma R."/>
            <person name="Ronald P.C."/>
            <person name="Panaud O."/>
            <person name="Kellogg E.A."/>
            <person name="Brutnell T.P."/>
            <person name="Doust A.N."/>
            <person name="Tuskan G.A."/>
            <person name="Rokhsar D."/>
            <person name="Devos K.M."/>
        </authorList>
    </citation>
    <scope>NUCLEOTIDE SEQUENCE [LARGE SCALE GENOMIC DNA]</scope>
    <source>
        <strain evidence="2">Yugu1</strain>
    </source>
</reference>
<dbReference type="AlphaFoldDB" id="A0A368SF61"/>
<evidence type="ECO:0000256" key="1">
    <source>
        <dbReference type="SAM" id="MobiDB-lite"/>
    </source>
</evidence>
<organism evidence="2">
    <name type="scientific">Setaria italica</name>
    <name type="common">Foxtail millet</name>
    <name type="synonym">Panicum italicum</name>
    <dbReference type="NCBI Taxonomy" id="4555"/>
    <lineage>
        <taxon>Eukaryota</taxon>
        <taxon>Viridiplantae</taxon>
        <taxon>Streptophyta</taxon>
        <taxon>Embryophyta</taxon>
        <taxon>Tracheophyta</taxon>
        <taxon>Spermatophyta</taxon>
        <taxon>Magnoliopsida</taxon>
        <taxon>Liliopsida</taxon>
        <taxon>Poales</taxon>
        <taxon>Poaceae</taxon>
        <taxon>PACMAD clade</taxon>
        <taxon>Panicoideae</taxon>
        <taxon>Panicodae</taxon>
        <taxon>Paniceae</taxon>
        <taxon>Cenchrinae</taxon>
        <taxon>Setaria</taxon>
    </lineage>
</organism>
<sequence>MHATKRASSALLPPPLQRPRREHRRRPRQVQRRPRGRVLPRLLLCRGRRSFSVLLLGDGAAVPARHRSRVPGARRPPAPDAAPAGDLLAFLASLLRRLTPPPLLLLPLLLPLLVPIGSSSVLADAGALAARHVGRQERVLRCAAPQHPAVRAARTERGPTARGWHVGPARWQRQRLADADAIAASCGGCSGRVVHERVERARAVDAAQVVGGRRFELARSGLAAEDGVRHDLRALGEDRRRWLRLLLGTPGPAATHRRLLGSAAAHLGLFAHSERTKTRRDQVSAERSVGRTPNATARVLTGHRAYRLHKPGTERGCVMDSGYNVASVLLRDASLSQELLFSGV</sequence>